<evidence type="ECO:0000313" key="1">
    <source>
        <dbReference type="EMBL" id="KAJ9110368.1"/>
    </source>
</evidence>
<gene>
    <name evidence="1" type="ORF">QFC20_002965</name>
</gene>
<dbReference type="EMBL" id="JASBWS010000024">
    <property type="protein sequence ID" value="KAJ9110368.1"/>
    <property type="molecule type" value="Genomic_DNA"/>
</dbReference>
<proteinExistence type="predicted"/>
<name>A0ACC2WFY0_9TREE</name>
<accession>A0ACC2WFY0</accession>
<dbReference type="Proteomes" id="UP001230649">
    <property type="component" value="Unassembled WGS sequence"/>
</dbReference>
<keyword evidence="2" id="KW-1185">Reference proteome</keyword>
<sequence>MSHRAPFNSRSHNGSPAPVLIPGHQYGASSGRASPFGNPTLRTGPRNVYSNAGTDDNQLLHPTPSHTGMSYAANSNSAVPRFTESPYQSDSYSRTAQQLEHQNDDKLEGLMSKVRILKDVTIGIGDEVRQSNMELGNMVRRASLDNVGFE</sequence>
<comment type="caution">
    <text evidence="1">The sequence shown here is derived from an EMBL/GenBank/DDBJ whole genome shotgun (WGS) entry which is preliminary data.</text>
</comment>
<evidence type="ECO:0000313" key="2">
    <source>
        <dbReference type="Proteomes" id="UP001230649"/>
    </source>
</evidence>
<organism evidence="1 2">
    <name type="scientific">Naganishia adeliensis</name>
    <dbReference type="NCBI Taxonomy" id="92952"/>
    <lineage>
        <taxon>Eukaryota</taxon>
        <taxon>Fungi</taxon>
        <taxon>Dikarya</taxon>
        <taxon>Basidiomycota</taxon>
        <taxon>Agaricomycotina</taxon>
        <taxon>Tremellomycetes</taxon>
        <taxon>Filobasidiales</taxon>
        <taxon>Filobasidiaceae</taxon>
        <taxon>Naganishia</taxon>
    </lineage>
</organism>
<protein>
    <submittedName>
        <fullName evidence="1">Uncharacterized protein</fullName>
    </submittedName>
</protein>
<reference evidence="1" key="1">
    <citation type="submission" date="2023-04" db="EMBL/GenBank/DDBJ databases">
        <title>Draft Genome sequencing of Naganishia species isolated from polar environments using Oxford Nanopore Technology.</title>
        <authorList>
            <person name="Leo P."/>
            <person name="Venkateswaran K."/>
        </authorList>
    </citation>
    <scope>NUCLEOTIDE SEQUENCE</scope>
    <source>
        <strain evidence="1">MNA-CCFEE 5262</strain>
    </source>
</reference>